<dbReference type="AlphaFoldDB" id="A0A9P7G806"/>
<keyword evidence="2" id="KW-0560">Oxidoreductase</keyword>
<dbReference type="PRINTS" id="PR00081">
    <property type="entry name" value="GDHRDH"/>
</dbReference>
<dbReference type="Pfam" id="PF00106">
    <property type="entry name" value="adh_short"/>
    <property type="match status" value="1"/>
</dbReference>
<sequence length="275" mass="29666">MSPVVLVTGCSTGGIGFALCNEFARQGCKVYATSRRVDTIGDFAYPSVEKLALDVNSDEAVESVVQRIAAVEGRIDIAVNNAGFMSAGPLIDQTMEDIKANFDTNTFSILRMAKAVVPLMAKRRSGLIVNIGSIVGEIATPWNGLYCASKAAVQSISDVLLMECKPFNVSVLHIAPGGIQSNISASGSSRFSLPEGSLYSAFIPNIMKRINASQAPGSMPTDAFARAVVEKALRKNPPLYFSTGANSGLFAFLRWLPKTWVLWLMWRVYSKKITN</sequence>
<evidence type="ECO:0000313" key="4">
    <source>
        <dbReference type="EMBL" id="KAG5644599.1"/>
    </source>
</evidence>
<dbReference type="CDD" id="cd05374">
    <property type="entry name" value="17beta-HSD-like_SDR_c"/>
    <property type="match status" value="1"/>
</dbReference>
<name>A0A9P7G806_9AGAR</name>
<evidence type="ECO:0000256" key="2">
    <source>
        <dbReference type="ARBA" id="ARBA00023002"/>
    </source>
</evidence>
<dbReference type="GO" id="GO:0005783">
    <property type="term" value="C:endoplasmic reticulum"/>
    <property type="evidence" value="ECO:0007669"/>
    <property type="project" value="TreeGrafter"/>
</dbReference>
<dbReference type="Gene3D" id="3.40.50.720">
    <property type="entry name" value="NAD(P)-binding Rossmann-like Domain"/>
    <property type="match status" value="1"/>
</dbReference>
<evidence type="ECO:0000313" key="5">
    <source>
        <dbReference type="Proteomes" id="UP000775547"/>
    </source>
</evidence>
<reference evidence="4" key="1">
    <citation type="submission" date="2020-07" db="EMBL/GenBank/DDBJ databases">
        <authorList>
            <person name="Nieuwenhuis M."/>
            <person name="Van De Peppel L.J.J."/>
        </authorList>
    </citation>
    <scope>NUCLEOTIDE SEQUENCE</scope>
    <source>
        <strain evidence="4">AP01</strain>
        <tissue evidence="4">Mycelium</tissue>
    </source>
</reference>
<dbReference type="Proteomes" id="UP000775547">
    <property type="component" value="Unassembled WGS sequence"/>
</dbReference>
<evidence type="ECO:0000256" key="3">
    <source>
        <dbReference type="RuleBase" id="RU000363"/>
    </source>
</evidence>
<evidence type="ECO:0000256" key="1">
    <source>
        <dbReference type="ARBA" id="ARBA00006484"/>
    </source>
</evidence>
<dbReference type="PANTHER" id="PTHR44169">
    <property type="entry name" value="NADPH-DEPENDENT 1-ACYLDIHYDROXYACETONE PHOSPHATE REDUCTASE"/>
    <property type="match status" value="1"/>
</dbReference>
<dbReference type="GO" id="GO:0016491">
    <property type="term" value="F:oxidoreductase activity"/>
    <property type="evidence" value="ECO:0007669"/>
    <property type="project" value="UniProtKB-KW"/>
</dbReference>
<protein>
    <submittedName>
        <fullName evidence="4">Uncharacterized protein</fullName>
    </submittedName>
</protein>
<dbReference type="OrthoDB" id="2102561at2759"/>
<reference evidence="4" key="2">
    <citation type="submission" date="2021-10" db="EMBL/GenBank/DDBJ databases">
        <title>Phylogenomics reveals ancestral predisposition of the termite-cultivated fungus Termitomyces towards a domesticated lifestyle.</title>
        <authorList>
            <person name="Auxier B."/>
            <person name="Grum-Grzhimaylo A."/>
            <person name="Cardenas M.E."/>
            <person name="Lodge J.D."/>
            <person name="Laessoe T."/>
            <person name="Pedersen O."/>
            <person name="Smith M.E."/>
            <person name="Kuyper T.W."/>
            <person name="Franco-Molano E.A."/>
            <person name="Baroni T.J."/>
            <person name="Aanen D.K."/>
        </authorList>
    </citation>
    <scope>NUCLEOTIDE SEQUENCE</scope>
    <source>
        <strain evidence="4">AP01</strain>
        <tissue evidence="4">Mycelium</tissue>
    </source>
</reference>
<accession>A0A9P7G806</accession>
<keyword evidence="5" id="KW-1185">Reference proteome</keyword>
<dbReference type="EMBL" id="JABCKV010000064">
    <property type="protein sequence ID" value="KAG5644599.1"/>
    <property type="molecule type" value="Genomic_DNA"/>
</dbReference>
<gene>
    <name evidence="4" type="ORF">DXG03_008077</name>
</gene>
<dbReference type="InterPro" id="IPR002347">
    <property type="entry name" value="SDR_fam"/>
</dbReference>
<organism evidence="4 5">
    <name type="scientific">Asterophora parasitica</name>
    <dbReference type="NCBI Taxonomy" id="117018"/>
    <lineage>
        <taxon>Eukaryota</taxon>
        <taxon>Fungi</taxon>
        <taxon>Dikarya</taxon>
        <taxon>Basidiomycota</taxon>
        <taxon>Agaricomycotina</taxon>
        <taxon>Agaricomycetes</taxon>
        <taxon>Agaricomycetidae</taxon>
        <taxon>Agaricales</taxon>
        <taxon>Tricholomatineae</taxon>
        <taxon>Lyophyllaceae</taxon>
        <taxon>Asterophora</taxon>
    </lineage>
</organism>
<dbReference type="PRINTS" id="PR00080">
    <property type="entry name" value="SDRFAMILY"/>
</dbReference>
<comment type="caution">
    <text evidence="4">The sequence shown here is derived from an EMBL/GenBank/DDBJ whole genome shotgun (WGS) entry which is preliminary data.</text>
</comment>
<dbReference type="FunFam" id="3.40.50.720:FF:000261">
    <property type="entry name" value="NADPH-dependent 1-acyldihydroxyacetone phosphate reductase"/>
    <property type="match status" value="1"/>
</dbReference>
<dbReference type="SUPFAM" id="SSF51735">
    <property type="entry name" value="NAD(P)-binding Rossmann-fold domains"/>
    <property type="match status" value="1"/>
</dbReference>
<dbReference type="PANTHER" id="PTHR44169:SF6">
    <property type="entry name" value="NADPH-DEPENDENT 1-ACYLDIHYDROXYACETONE PHOSPHATE REDUCTASE"/>
    <property type="match status" value="1"/>
</dbReference>
<proteinExistence type="inferred from homology"/>
<dbReference type="InterPro" id="IPR036291">
    <property type="entry name" value="NAD(P)-bd_dom_sf"/>
</dbReference>
<comment type="similarity">
    <text evidence="1 3">Belongs to the short-chain dehydrogenases/reductases (SDR) family.</text>
</comment>